<proteinExistence type="predicted"/>
<evidence type="ECO:0000313" key="1">
    <source>
        <dbReference type="EMBL" id="KKL12983.1"/>
    </source>
</evidence>
<dbReference type="AlphaFoldDB" id="A0A0F9DLY1"/>
<gene>
    <name evidence="1" type="ORF">LCGC14_2530300</name>
</gene>
<protein>
    <submittedName>
        <fullName evidence="1">Uncharacterized protein</fullName>
    </submittedName>
</protein>
<organism evidence="1">
    <name type="scientific">marine sediment metagenome</name>
    <dbReference type="NCBI Taxonomy" id="412755"/>
    <lineage>
        <taxon>unclassified sequences</taxon>
        <taxon>metagenomes</taxon>
        <taxon>ecological metagenomes</taxon>
    </lineage>
</organism>
<reference evidence="1" key="1">
    <citation type="journal article" date="2015" name="Nature">
        <title>Complex archaea that bridge the gap between prokaryotes and eukaryotes.</title>
        <authorList>
            <person name="Spang A."/>
            <person name="Saw J.H."/>
            <person name="Jorgensen S.L."/>
            <person name="Zaremba-Niedzwiedzka K."/>
            <person name="Martijn J."/>
            <person name="Lind A.E."/>
            <person name="van Eijk R."/>
            <person name="Schleper C."/>
            <person name="Guy L."/>
            <person name="Ettema T.J."/>
        </authorList>
    </citation>
    <scope>NUCLEOTIDE SEQUENCE</scope>
</reference>
<sequence length="289" mass="34096">MTEVTEKEFLDKLLEVVHKLSYIAKTQSYRFRKKWDDYLKPLNDNPHVVRNIPLDKERFINEIDYRINVLKNVEQAMVDGFYSIKSVLQTLYNQYFDSELFKNDFSEEDQLILKYCVAKEILGNLIQFNKIDHESVPIKFNIMARNYTLIKMKGQTDAEILASIKKLNITDVSLSDLNKIMEEIQSDGIISIKKKGKNQFYVLKKELLLSRKGKIRYNNVLQPLVDFPTLFWRSFYNIRELNVSPDENCTYRDFLTKVLSKSATQGYAPTHTVFVNLIKYYQKIKENPV</sequence>
<accession>A0A0F9DLY1</accession>
<dbReference type="EMBL" id="LAZR01041045">
    <property type="protein sequence ID" value="KKL12983.1"/>
    <property type="molecule type" value="Genomic_DNA"/>
</dbReference>
<name>A0A0F9DLY1_9ZZZZ</name>
<comment type="caution">
    <text evidence="1">The sequence shown here is derived from an EMBL/GenBank/DDBJ whole genome shotgun (WGS) entry which is preliminary data.</text>
</comment>